<dbReference type="OrthoDB" id="444809at2759"/>
<dbReference type="InParanoid" id="A0A0C3B8W2"/>
<feature type="region of interest" description="Disordered" evidence="4">
    <location>
        <begin position="119"/>
        <end position="234"/>
    </location>
</feature>
<dbReference type="STRING" id="765440.A0A0C3B8W2"/>
<evidence type="ECO:0000256" key="1">
    <source>
        <dbReference type="ARBA" id="ARBA00004123"/>
    </source>
</evidence>
<feature type="compositionally biased region" description="Basic residues" evidence="4">
    <location>
        <begin position="354"/>
        <end position="365"/>
    </location>
</feature>
<dbReference type="InterPro" id="IPR007019">
    <property type="entry name" value="SURF6"/>
</dbReference>
<dbReference type="HOGENOM" id="CLU_029148_1_0_1"/>
<evidence type="ECO:0000313" key="8">
    <source>
        <dbReference type="Proteomes" id="UP000054166"/>
    </source>
</evidence>
<evidence type="ECO:0000256" key="3">
    <source>
        <dbReference type="ARBA" id="ARBA00023242"/>
    </source>
</evidence>
<feature type="compositionally biased region" description="Basic and acidic residues" evidence="4">
    <location>
        <begin position="259"/>
        <end position="279"/>
    </location>
</feature>
<gene>
    <name evidence="7" type="ORF">PILCRDRAFT_820017</name>
</gene>
<feature type="domain" description="Ribosomal RNA-processing protein 14/surfeit locus protein 6 C-terminal" evidence="5">
    <location>
        <begin position="136"/>
        <end position="332"/>
    </location>
</feature>
<dbReference type="GO" id="GO:0042274">
    <property type="term" value="P:ribosomal small subunit biogenesis"/>
    <property type="evidence" value="ECO:0007669"/>
    <property type="project" value="TreeGrafter"/>
</dbReference>
<protein>
    <recommendedName>
        <fullName evidence="9">Ribosomal RNA-processing protein 14/surfeit locus protein 6 C-terminal domain-containing protein</fullName>
    </recommendedName>
</protein>
<evidence type="ECO:0000256" key="2">
    <source>
        <dbReference type="ARBA" id="ARBA00005904"/>
    </source>
</evidence>
<dbReference type="AlphaFoldDB" id="A0A0C3B8W2"/>
<reference evidence="8" key="2">
    <citation type="submission" date="2015-01" db="EMBL/GenBank/DDBJ databases">
        <title>Evolutionary Origins and Diversification of the Mycorrhizal Mutualists.</title>
        <authorList>
            <consortium name="DOE Joint Genome Institute"/>
            <consortium name="Mycorrhizal Genomics Consortium"/>
            <person name="Kohler A."/>
            <person name="Kuo A."/>
            <person name="Nagy L.G."/>
            <person name="Floudas D."/>
            <person name="Copeland A."/>
            <person name="Barry K.W."/>
            <person name="Cichocki N."/>
            <person name="Veneault-Fourrey C."/>
            <person name="LaButti K."/>
            <person name="Lindquist E.A."/>
            <person name="Lipzen A."/>
            <person name="Lundell T."/>
            <person name="Morin E."/>
            <person name="Murat C."/>
            <person name="Riley R."/>
            <person name="Ohm R."/>
            <person name="Sun H."/>
            <person name="Tunlid A."/>
            <person name="Henrissat B."/>
            <person name="Grigoriev I.V."/>
            <person name="Hibbett D.S."/>
            <person name="Martin F."/>
        </authorList>
    </citation>
    <scope>NUCLEOTIDE SEQUENCE [LARGE SCALE GENOMIC DNA]</scope>
    <source>
        <strain evidence="8">F 1598</strain>
    </source>
</reference>
<comment type="subcellular location">
    <subcellularLocation>
        <location evidence="1">Nucleus</location>
    </subcellularLocation>
</comment>
<dbReference type="PANTHER" id="PTHR14369:SF0">
    <property type="entry name" value="SURFEIT LOCUS PROTEIN 6"/>
    <property type="match status" value="1"/>
</dbReference>
<keyword evidence="8" id="KW-1185">Reference proteome</keyword>
<feature type="region of interest" description="Disordered" evidence="4">
    <location>
        <begin position="259"/>
        <end position="365"/>
    </location>
</feature>
<feature type="compositionally biased region" description="Acidic residues" evidence="4">
    <location>
        <begin position="85"/>
        <end position="94"/>
    </location>
</feature>
<dbReference type="GO" id="GO:0005730">
    <property type="term" value="C:nucleolus"/>
    <property type="evidence" value="ECO:0007669"/>
    <property type="project" value="TreeGrafter"/>
</dbReference>
<reference evidence="7 8" key="1">
    <citation type="submission" date="2014-04" db="EMBL/GenBank/DDBJ databases">
        <authorList>
            <consortium name="DOE Joint Genome Institute"/>
            <person name="Kuo A."/>
            <person name="Tarkka M."/>
            <person name="Buscot F."/>
            <person name="Kohler A."/>
            <person name="Nagy L.G."/>
            <person name="Floudas D."/>
            <person name="Copeland A."/>
            <person name="Barry K.W."/>
            <person name="Cichocki N."/>
            <person name="Veneault-Fourrey C."/>
            <person name="LaButti K."/>
            <person name="Lindquist E.A."/>
            <person name="Lipzen A."/>
            <person name="Lundell T."/>
            <person name="Morin E."/>
            <person name="Murat C."/>
            <person name="Sun H."/>
            <person name="Tunlid A."/>
            <person name="Henrissat B."/>
            <person name="Grigoriev I.V."/>
            <person name="Hibbett D.S."/>
            <person name="Martin F."/>
            <person name="Nordberg H.P."/>
            <person name="Cantor M.N."/>
            <person name="Hua S.X."/>
        </authorList>
    </citation>
    <scope>NUCLEOTIDE SEQUENCE [LARGE SCALE GENOMIC DNA]</scope>
    <source>
        <strain evidence="7 8">F 1598</strain>
    </source>
</reference>
<feature type="compositionally biased region" description="Basic and acidic residues" evidence="4">
    <location>
        <begin position="122"/>
        <end position="178"/>
    </location>
</feature>
<dbReference type="Pfam" id="PF04935">
    <property type="entry name" value="SURF6"/>
    <property type="match status" value="1"/>
</dbReference>
<dbReference type="InterPro" id="IPR029188">
    <property type="entry name" value="Rrp14_N"/>
</dbReference>
<proteinExistence type="inferred from homology"/>
<evidence type="ECO:0008006" key="9">
    <source>
        <dbReference type="Google" id="ProtNLM"/>
    </source>
</evidence>
<name>A0A0C3B8W2_PILCF</name>
<comment type="similarity">
    <text evidence="2">Belongs to the SURF6 family.</text>
</comment>
<dbReference type="EMBL" id="KN832993">
    <property type="protein sequence ID" value="KIM82723.1"/>
    <property type="molecule type" value="Genomic_DNA"/>
</dbReference>
<sequence>MPTSTADLRSSLERHNAVFESLLTLIPPKYYIVNDDQGTSKYQINSKKQKAPKQAIKEATKKAKRDKFDPANHKFIADKGKDSSSADDEEDGDGEIVPMQELGSISVLREKLHARMAALRRGGTDKGDGEAGDRDELLEERRRQRAAMREKRRRETKEKIRREEEAKGKKGKEKDSRAQGHLTKAQLLVPDQPSTSKPTSHTNIAFSALAGSSSTSGKKIQQLKVSSNPSQALDQLTARKEKLAVLPEEKRKAIEEKEKWAKAEARMDGVKVRDDEGKLKKAIKRKEKEKGKSKKVWDERKEQVANSMAAKQKKRSDNIAMRNERKSDKRKGIGKNKSKARPGFEGKSFGKGGGKSKGKASGKGK</sequence>
<feature type="domain" description="Ribosomal RNA-processing protein 14 N-terminal" evidence="6">
    <location>
        <begin position="11"/>
        <end position="71"/>
    </location>
</feature>
<dbReference type="PANTHER" id="PTHR14369">
    <property type="entry name" value="SURFEIT LOCUS PROTEIN 6"/>
    <property type="match status" value="1"/>
</dbReference>
<keyword evidence="3" id="KW-0539">Nucleus</keyword>
<evidence type="ECO:0000259" key="5">
    <source>
        <dbReference type="Pfam" id="PF04935"/>
    </source>
</evidence>
<feature type="compositionally biased region" description="Basic and acidic residues" evidence="4">
    <location>
        <begin position="55"/>
        <end position="84"/>
    </location>
</feature>
<feature type="compositionally biased region" description="Polar residues" evidence="4">
    <location>
        <begin position="192"/>
        <end position="234"/>
    </location>
</feature>
<dbReference type="GO" id="GO:0003677">
    <property type="term" value="F:DNA binding"/>
    <property type="evidence" value="ECO:0007669"/>
    <property type="project" value="TreeGrafter"/>
</dbReference>
<dbReference type="GO" id="GO:0042273">
    <property type="term" value="P:ribosomal large subunit biogenesis"/>
    <property type="evidence" value="ECO:0007669"/>
    <property type="project" value="TreeGrafter"/>
</dbReference>
<feature type="compositionally biased region" description="Basic and acidic residues" evidence="4">
    <location>
        <begin position="322"/>
        <end position="331"/>
    </location>
</feature>
<dbReference type="Proteomes" id="UP000054166">
    <property type="component" value="Unassembled WGS sequence"/>
</dbReference>
<organism evidence="7 8">
    <name type="scientific">Piloderma croceum (strain F 1598)</name>
    <dbReference type="NCBI Taxonomy" id="765440"/>
    <lineage>
        <taxon>Eukaryota</taxon>
        <taxon>Fungi</taxon>
        <taxon>Dikarya</taxon>
        <taxon>Basidiomycota</taxon>
        <taxon>Agaricomycotina</taxon>
        <taxon>Agaricomycetes</taxon>
        <taxon>Agaricomycetidae</taxon>
        <taxon>Atheliales</taxon>
        <taxon>Atheliaceae</taxon>
        <taxon>Piloderma</taxon>
    </lineage>
</organism>
<accession>A0A0C3B8W2</accession>
<evidence type="ECO:0000313" key="7">
    <source>
        <dbReference type="EMBL" id="KIM82723.1"/>
    </source>
</evidence>
<feature type="compositionally biased region" description="Basic and acidic residues" evidence="4">
    <location>
        <begin position="286"/>
        <end position="303"/>
    </location>
</feature>
<dbReference type="GO" id="GO:0003723">
    <property type="term" value="F:RNA binding"/>
    <property type="evidence" value="ECO:0007669"/>
    <property type="project" value="TreeGrafter"/>
</dbReference>
<dbReference type="Pfam" id="PF15459">
    <property type="entry name" value="RRP14"/>
    <property type="match status" value="1"/>
</dbReference>
<evidence type="ECO:0000256" key="4">
    <source>
        <dbReference type="SAM" id="MobiDB-lite"/>
    </source>
</evidence>
<dbReference type="InterPro" id="IPR029190">
    <property type="entry name" value="Rrp14/SURF6_C"/>
</dbReference>
<evidence type="ECO:0000259" key="6">
    <source>
        <dbReference type="Pfam" id="PF15459"/>
    </source>
</evidence>
<feature type="region of interest" description="Disordered" evidence="4">
    <location>
        <begin position="43"/>
        <end position="102"/>
    </location>
</feature>